<gene>
    <name evidence="4" type="ORF">Ldro_2831</name>
</gene>
<dbReference type="AlphaFoldDB" id="A0A0W0SMV7"/>
<dbReference type="InterPro" id="IPR028098">
    <property type="entry name" value="Glyco_trans_4-like_N"/>
</dbReference>
<keyword evidence="1 4" id="KW-0808">Transferase</keyword>
<dbReference type="Pfam" id="PF13439">
    <property type="entry name" value="Glyco_transf_4"/>
    <property type="match status" value="1"/>
</dbReference>
<dbReference type="SUPFAM" id="SSF53756">
    <property type="entry name" value="UDP-Glycosyltransferase/glycogen phosphorylase"/>
    <property type="match status" value="1"/>
</dbReference>
<dbReference type="STRING" id="1212489.Ldro_2831"/>
<evidence type="ECO:0000259" key="2">
    <source>
        <dbReference type="Pfam" id="PF00534"/>
    </source>
</evidence>
<keyword evidence="5" id="KW-1185">Reference proteome</keyword>
<dbReference type="EMBL" id="LNXY01000031">
    <property type="protein sequence ID" value="KTC84667.1"/>
    <property type="molecule type" value="Genomic_DNA"/>
</dbReference>
<proteinExistence type="predicted"/>
<dbReference type="Pfam" id="PF00534">
    <property type="entry name" value="Glycos_transf_1"/>
    <property type="match status" value="1"/>
</dbReference>
<feature type="domain" description="Glycosyl transferase family 1" evidence="2">
    <location>
        <begin position="204"/>
        <end position="358"/>
    </location>
</feature>
<evidence type="ECO:0000259" key="3">
    <source>
        <dbReference type="Pfam" id="PF13439"/>
    </source>
</evidence>
<sequence>MLTNHKMHIGFDISQTGSGKAGCGFFAHAMIQAMLEIAPEHRYSLYPSFGDFYFDALMPLQNPYKVGHYGPRHLTRDLASSFWAKQELENSLGIPDIIHANNFWCPTQLKSSRLIYTFYDMGFVVNPSWTTEANRLGCFNGVFRSSLAADWIVAISEASKAHYLSVFPHFPEDRIRVIYPCSRFANTQLEGKRPKALKSISPGQFWLNVGTIEPRKNQRCLAQAYARYLALNGNPMPLVFAGGEGWLMNDFKAYLQELGIESQVIFTGYISDEELIWLYQNCYANLYCSLFEGFGLPILEGMQFGAPTINSLSTSMPEIAGDATLLLSPENAEDWAHAMLRIATDSVERERLSVAAREQAGTFIWKQSAEALLNLYSEALEAPKREQLAKRTRMVEIL</sequence>
<feature type="domain" description="Glycosyltransferase subfamily 4-like N-terminal" evidence="3">
    <location>
        <begin position="61"/>
        <end position="180"/>
    </location>
</feature>
<evidence type="ECO:0000313" key="5">
    <source>
        <dbReference type="Proteomes" id="UP000054736"/>
    </source>
</evidence>
<reference evidence="4 5" key="1">
    <citation type="submission" date="2015-11" db="EMBL/GenBank/DDBJ databases">
        <title>Genomic analysis of 38 Legionella species identifies large and diverse effector repertoires.</title>
        <authorList>
            <person name="Burstein D."/>
            <person name="Amaro F."/>
            <person name="Zusman T."/>
            <person name="Lifshitz Z."/>
            <person name="Cohen O."/>
            <person name="Gilbert J.A."/>
            <person name="Pupko T."/>
            <person name="Shuman H.A."/>
            <person name="Segal G."/>
        </authorList>
    </citation>
    <scope>NUCLEOTIDE SEQUENCE [LARGE SCALE GENOMIC DNA]</scope>
    <source>
        <strain evidence="4 5">ATCC 700990</strain>
    </source>
</reference>
<dbReference type="PANTHER" id="PTHR46401">
    <property type="entry name" value="GLYCOSYLTRANSFERASE WBBK-RELATED"/>
    <property type="match status" value="1"/>
</dbReference>
<comment type="caution">
    <text evidence="4">The sequence shown here is derived from an EMBL/GenBank/DDBJ whole genome shotgun (WGS) entry which is preliminary data.</text>
</comment>
<dbReference type="GO" id="GO:0016757">
    <property type="term" value="F:glycosyltransferase activity"/>
    <property type="evidence" value="ECO:0007669"/>
    <property type="project" value="InterPro"/>
</dbReference>
<protein>
    <submittedName>
        <fullName evidence="4">Glycosyl transferase group 1</fullName>
    </submittedName>
</protein>
<evidence type="ECO:0000256" key="1">
    <source>
        <dbReference type="ARBA" id="ARBA00022679"/>
    </source>
</evidence>
<dbReference type="GO" id="GO:0009103">
    <property type="term" value="P:lipopolysaccharide biosynthetic process"/>
    <property type="evidence" value="ECO:0007669"/>
    <property type="project" value="TreeGrafter"/>
</dbReference>
<name>A0A0W0SMV7_9GAMM</name>
<dbReference type="PATRIC" id="fig|1212489.4.peg.2984"/>
<accession>A0A0W0SMV7</accession>
<dbReference type="Proteomes" id="UP000054736">
    <property type="component" value="Unassembled WGS sequence"/>
</dbReference>
<dbReference type="PANTHER" id="PTHR46401:SF2">
    <property type="entry name" value="GLYCOSYLTRANSFERASE WBBK-RELATED"/>
    <property type="match status" value="1"/>
</dbReference>
<evidence type="ECO:0000313" key="4">
    <source>
        <dbReference type="EMBL" id="KTC84667.1"/>
    </source>
</evidence>
<organism evidence="4 5">
    <name type="scientific">Legionella drozanskii LLAP-1</name>
    <dbReference type="NCBI Taxonomy" id="1212489"/>
    <lineage>
        <taxon>Bacteria</taxon>
        <taxon>Pseudomonadati</taxon>
        <taxon>Pseudomonadota</taxon>
        <taxon>Gammaproteobacteria</taxon>
        <taxon>Legionellales</taxon>
        <taxon>Legionellaceae</taxon>
        <taxon>Legionella</taxon>
    </lineage>
</organism>
<dbReference type="Gene3D" id="3.40.50.2000">
    <property type="entry name" value="Glycogen Phosphorylase B"/>
    <property type="match status" value="2"/>
</dbReference>
<dbReference type="RefSeq" id="WP_202972537.1">
    <property type="nucleotide sequence ID" value="NZ_CAAAIU010000004.1"/>
</dbReference>
<dbReference type="CDD" id="cd03809">
    <property type="entry name" value="GT4_MtfB-like"/>
    <property type="match status" value="1"/>
</dbReference>
<dbReference type="InterPro" id="IPR001296">
    <property type="entry name" value="Glyco_trans_1"/>
</dbReference>